<dbReference type="OrthoDB" id="18814at2759"/>
<dbReference type="NCBIfam" id="TIGR00806">
    <property type="entry name" value="rfc"/>
    <property type="match status" value="1"/>
</dbReference>
<evidence type="ECO:0000256" key="2">
    <source>
        <dbReference type="SAM" id="Phobius"/>
    </source>
</evidence>
<feature type="transmembrane region" description="Helical" evidence="2">
    <location>
        <begin position="357"/>
        <end position="379"/>
    </location>
</feature>
<dbReference type="InterPro" id="IPR036259">
    <property type="entry name" value="MFS_trans_sf"/>
</dbReference>
<dbReference type="EMBL" id="CAAKNF010000196">
    <property type="protein sequence ID" value="VIO89861.1"/>
    <property type="molecule type" value="Genomic_DNA"/>
</dbReference>
<keyword evidence="2" id="KW-0812">Transmembrane</keyword>
<dbReference type="InterPro" id="IPR005069">
    <property type="entry name" value="Nucl-diP-sugar_transferase"/>
</dbReference>
<comment type="similarity">
    <text evidence="1">Belongs to the reduced folate carrier (RFC) transporter (TC 2.A.48) family.</text>
</comment>
<feature type="transmembrane region" description="Helical" evidence="2">
    <location>
        <begin position="331"/>
        <end position="351"/>
    </location>
</feature>
<dbReference type="Pfam" id="PF03407">
    <property type="entry name" value="Nucleotid_trans"/>
    <property type="match status" value="1"/>
</dbReference>
<reference evidence="6" key="3">
    <citation type="submission" date="2019-12" db="UniProtKB">
        <authorList>
            <consortium name="WormBaseParasite"/>
        </authorList>
    </citation>
    <scope>IDENTIFICATION</scope>
</reference>
<protein>
    <submittedName>
        <fullName evidence="6">Nucleotid_trans domain-containing protein</fullName>
    </submittedName>
</protein>
<organism evidence="4">
    <name type="scientific">Brugia malayi</name>
    <name type="common">Filarial nematode worm</name>
    <dbReference type="NCBI Taxonomy" id="6279"/>
    <lineage>
        <taxon>Eukaryota</taxon>
        <taxon>Metazoa</taxon>
        <taxon>Ecdysozoa</taxon>
        <taxon>Nematoda</taxon>
        <taxon>Chromadorea</taxon>
        <taxon>Rhabditida</taxon>
        <taxon>Spirurina</taxon>
        <taxon>Spiruromorpha</taxon>
        <taxon>Filarioidea</taxon>
        <taxon>Onchocercidae</taxon>
        <taxon>Brugia</taxon>
    </lineage>
</organism>
<keyword evidence="2" id="KW-1133">Transmembrane helix</keyword>
<feature type="domain" description="Nucleotide-diphospho-sugar transferase" evidence="3">
    <location>
        <begin position="440"/>
        <end position="638"/>
    </location>
</feature>
<feature type="transmembrane region" description="Helical" evidence="2">
    <location>
        <begin position="77"/>
        <end position="95"/>
    </location>
</feature>
<proteinExistence type="inferred from homology"/>
<dbReference type="RefSeq" id="XP_042931850.1">
    <property type="nucleotide sequence ID" value="XM_043075916.1"/>
</dbReference>
<feature type="transmembrane region" description="Helical" evidence="2">
    <location>
        <begin position="138"/>
        <end position="158"/>
    </location>
</feature>
<feature type="transmembrane region" description="Helical" evidence="2">
    <location>
        <begin position="50"/>
        <end position="70"/>
    </location>
</feature>
<evidence type="ECO:0000313" key="4">
    <source>
        <dbReference type="EMBL" id="VIO89861.1"/>
    </source>
</evidence>
<dbReference type="Proteomes" id="UP000006672">
    <property type="component" value="Unassembled WGS sequence"/>
</dbReference>
<dbReference type="AlphaFoldDB" id="A0A4E9F7B9"/>
<feature type="transmembrane region" description="Helical" evidence="2">
    <location>
        <begin position="297"/>
        <end position="319"/>
    </location>
</feature>
<dbReference type="CTD" id="66059632"/>
<dbReference type="GO" id="GO:0090482">
    <property type="term" value="F:vitamin transmembrane transporter activity"/>
    <property type="evidence" value="ECO:0007669"/>
    <property type="project" value="InterPro"/>
</dbReference>
<dbReference type="InterPro" id="IPR002666">
    <property type="entry name" value="Folate_carrier"/>
</dbReference>
<dbReference type="Pfam" id="PF01770">
    <property type="entry name" value="Folate_carrier"/>
    <property type="match status" value="1"/>
</dbReference>
<evidence type="ECO:0000259" key="3">
    <source>
        <dbReference type="Pfam" id="PF03407"/>
    </source>
</evidence>
<feature type="transmembrane region" description="Helical" evidence="2">
    <location>
        <begin position="386"/>
        <end position="409"/>
    </location>
</feature>
<dbReference type="GeneID" id="66059632"/>
<feature type="transmembrane region" description="Helical" evidence="2">
    <location>
        <begin position="107"/>
        <end position="126"/>
    </location>
</feature>
<dbReference type="KEGG" id="bmy:BM_BM2868"/>
<keyword evidence="5" id="KW-1185">Reference proteome</keyword>
<accession>A0A5S6PIW8</accession>
<dbReference type="PANTHER" id="PTHR10686:SF20">
    <property type="entry name" value="FOLATE TRANSPORTER 1"/>
    <property type="match status" value="1"/>
</dbReference>
<evidence type="ECO:0000256" key="1">
    <source>
        <dbReference type="ARBA" id="ARBA00005773"/>
    </source>
</evidence>
<feature type="transmembrane region" description="Helical" evidence="2">
    <location>
        <begin position="263"/>
        <end position="285"/>
    </location>
</feature>
<reference evidence="5" key="1">
    <citation type="journal article" date="2007" name="Science">
        <title>Draft genome of the filarial nematode parasite Brugia malayi.</title>
        <authorList>
            <person name="Ghedin E."/>
            <person name="Wang S."/>
            <person name="Spiro D."/>
            <person name="Caler E."/>
            <person name="Zhao Q."/>
            <person name="Crabtree J."/>
            <person name="Allen J.E."/>
            <person name="Delcher A.L."/>
            <person name="Guiliano D.B."/>
            <person name="Miranda-Saavedra D."/>
            <person name="Angiuoli S.V."/>
            <person name="Creasy T."/>
            <person name="Amedeo P."/>
            <person name="Haas B."/>
            <person name="El-Sayed N.M."/>
            <person name="Wortman J.R."/>
            <person name="Feldblyum T."/>
            <person name="Tallon L."/>
            <person name="Schatz M."/>
            <person name="Shumway M."/>
            <person name="Koo H."/>
            <person name="Salzberg S.L."/>
            <person name="Schobel S."/>
            <person name="Pertea M."/>
            <person name="Pop M."/>
            <person name="White O."/>
            <person name="Barton G.J."/>
            <person name="Carlow C.K."/>
            <person name="Crawford M.J."/>
            <person name="Daub J."/>
            <person name="Dimmic M.W."/>
            <person name="Estes C.F."/>
            <person name="Foster J.M."/>
            <person name="Ganatra M."/>
            <person name="Gregory W.F."/>
            <person name="Johnson N.M."/>
            <person name="Jin J."/>
            <person name="Komuniecki R."/>
            <person name="Korf I."/>
            <person name="Kumar S."/>
            <person name="Laney S."/>
            <person name="Li B.W."/>
            <person name="Li W."/>
            <person name="Lindblom T.H."/>
            <person name="Lustigman S."/>
            <person name="Ma D."/>
            <person name="Maina C.V."/>
            <person name="Martin D.M."/>
            <person name="McCarter J.P."/>
            <person name="McReynolds L."/>
            <person name="Mitreva M."/>
            <person name="Nutman T.B."/>
            <person name="Parkinson J."/>
            <person name="Peregrin-Alvarez J.M."/>
            <person name="Poole C."/>
            <person name="Ren Q."/>
            <person name="Saunders L."/>
            <person name="Sluder A.E."/>
            <person name="Smith K."/>
            <person name="Stanke M."/>
            <person name="Unnasch T.R."/>
            <person name="Ware J."/>
            <person name="Wei A.D."/>
            <person name="Weil G."/>
            <person name="Williams D.J."/>
            <person name="Zhang Y."/>
            <person name="Williams S.A."/>
            <person name="Fraser-Liggett C."/>
            <person name="Slatko B."/>
            <person name="Blaxter M.L."/>
            <person name="Scott A.L."/>
        </authorList>
    </citation>
    <scope>NUCLEOTIDE SEQUENCE</scope>
    <source>
        <strain evidence="5">FR3</strain>
    </source>
</reference>
<dbReference type="PANTHER" id="PTHR10686">
    <property type="entry name" value="FOLATE TRANSPORTER"/>
    <property type="match status" value="1"/>
</dbReference>
<dbReference type="WBParaSite" id="Bm2868.1">
    <property type="protein sequence ID" value="Bm2868.1"/>
    <property type="gene ID" value="WBGene00223129"/>
</dbReference>
<gene>
    <name evidence="4 6" type="primary">Bma-folt-1.2</name>
    <name evidence="4" type="ORF">BM_BM2868</name>
</gene>
<dbReference type="SUPFAM" id="SSF103473">
    <property type="entry name" value="MFS general substrate transporter"/>
    <property type="match status" value="1"/>
</dbReference>
<dbReference type="GO" id="GO:0005886">
    <property type="term" value="C:plasma membrane"/>
    <property type="evidence" value="ECO:0007669"/>
    <property type="project" value="TreeGrafter"/>
</dbReference>
<name>A0A4E9F7B9_BRUMA</name>
<sequence>MIMNEMHWKATTILICAYGIVKEFRPATPFLTPYLVSSFKNFTDVELYSEIYPFWTYSYLFFLVPIFFLTDILRYKPIIVLEALSLFGTWALLLWGKTIWHMQIMQILFGLSSAAEIAYYSYMYAVVNQKYYKLITSYIRAAALVGKFFAFGFAQFLISFEYGSYLLLNQISFGAVCIVLGIAAILPSIPSKIANNKVVESVDDTPKLSHIPTNYEEGSRNDQRNFEERTALSTNAPNVDHGIVAYFRSIWYHFKIFKRDKIVLKWSIWWALTSCGVFQVMNYVQTLWATMQTSSDIYNGITECANTFIGAFISFLVQYMNVNWSKRGEHVLLITSAFIAILLIIMSQIEIVYVTYVLYVIVITIYNLLITVASVNIAMQLDSASYGLVFGWNTFLALLLQTILTFAVADKHGFSLSIRTQHSLNLTLNWLCNVANFPNVHRRLLIFAFDRLTYSTIRTIWPEIKVIFWPLPQMHLPFQKGNDRYQMLQYFRAKLCTYLASINRDFWMIQADTYWRKNLFEIINTRQMLDLNGNLLFDQEGDRGLLAKMIAGGYFFVKAGIKSECFFKELSRQLENYYATDNNIMGALCFTKYCSNQCAFIPYSLISNWRWHWSNKTYIPALLQFDGGSSSKQKLDNMKNLGAEFVNITKIRQYYQAKCFMHKIITPENAIPEWRLKAEETDITKKQQLIVFIHQICEWLNEKIPKFDYILHVYIFPYYSYYIL</sequence>
<accession>A0A4E9F7B9</accession>
<feature type="transmembrane region" description="Helical" evidence="2">
    <location>
        <begin position="164"/>
        <end position="186"/>
    </location>
</feature>
<evidence type="ECO:0000313" key="6">
    <source>
        <dbReference type="WBParaSite" id="Bm2868.1"/>
    </source>
</evidence>
<evidence type="ECO:0000313" key="5">
    <source>
        <dbReference type="Proteomes" id="UP000006672"/>
    </source>
</evidence>
<reference evidence="4" key="2">
    <citation type="submission" date="2019-04" db="EMBL/GenBank/DDBJ databases">
        <authorList>
            <person name="Howe K."/>
            <person name="Paulini M."/>
            <person name="Williams G."/>
        </authorList>
    </citation>
    <scope>NUCLEOTIDE SEQUENCE [LARGE SCALE GENOMIC DNA]</scope>
    <source>
        <strain evidence="4">FR3</strain>
    </source>
</reference>
<dbReference type="Gene3D" id="1.20.1250.20">
    <property type="entry name" value="MFS general substrate transporter like domains"/>
    <property type="match status" value="1"/>
</dbReference>
<keyword evidence="2" id="KW-0472">Membrane</keyword>